<dbReference type="EMBL" id="BMUB01000005">
    <property type="protein sequence ID" value="GGU74790.1"/>
    <property type="molecule type" value="Genomic_DNA"/>
</dbReference>
<reference evidence="2" key="1">
    <citation type="journal article" date="2014" name="Int. J. Syst. Evol. Microbiol.">
        <title>Complete genome sequence of Corynebacterium casei LMG S-19264T (=DSM 44701T), isolated from a smear-ripened cheese.</title>
        <authorList>
            <consortium name="US DOE Joint Genome Institute (JGI-PGF)"/>
            <person name="Walter F."/>
            <person name="Albersmeier A."/>
            <person name="Kalinowski J."/>
            <person name="Ruckert C."/>
        </authorList>
    </citation>
    <scope>NUCLEOTIDE SEQUENCE</scope>
    <source>
        <strain evidence="2">JCM 4434</strain>
    </source>
</reference>
<gene>
    <name evidence="2" type="ORF">GCM10010502_28300</name>
</gene>
<feature type="compositionally biased region" description="Gly residues" evidence="1">
    <location>
        <begin position="232"/>
        <end position="252"/>
    </location>
</feature>
<evidence type="ECO:0000313" key="3">
    <source>
        <dbReference type="Proteomes" id="UP000610124"/>
    </source>
</evidence>
<feature type="compositionally biased region" description="Basic residues" evidence="1">
    <location>
        <begin position="339"/>
        <end position="358"/>
    </location>
</feature>
<dbReference type="Proteomes" id="UP000610124">
    <property type="component" value="Unassembled WGS sequence"/>
</dbReference>
<protein>
    <submittedName>
        <fullName evidence="2">Uncharacterized protein</fullName>
    </submittedName>
</protein>
<feature type="compositionally biased region" description="Acidic residues" evidence="1">
    <location>
        <begin position="49"/>
        <end position="62"/>
    </location>
</feature>
<name>A0A8H9HMX4_KITAU</name>
<feature type="compositionally biased region" description="Pro residues" evidence="1">
    <location>
        <begin position="31"/>
        <end position="48"/>
    </location>
</feature>
<comment type="caution">
    <text evidence="2">The sequence shown here is derived from an EMBL/GenBank/DDBJ whole genome shotgun (WGS) entry which is preliminary data.</text>
</comment>
<feature type="compositionally biased region" description="Pro residues" evidence="1">
    <location>
        <begin position="63"/>
        <end position="88"/>
    </location>
</feature>
<feature type="region of interest" description="Disordered" evidence="1">
    <location>
        <begin position="317"/>
        <end position="358"/>
    </location>
</feature>
<evidence type="ECO:0000313" key="2">
    <source>
        <dbReference type="EMBL" id="GGU74790.1"/>
    </source>
</evidence>
<feature type="region of interest" description="Disordered" evidence="1">
    <location>
        <begin position="20"/>
        <end position="88"/>
    </location>
</feature>
<proteinExistence type="predicted"/>
<sequence>MPGPQTIGVPFVVTPVAPAGEQKAPGWTVPADPPAEPDPPASDPPPEPDPPEVEPPEPDEPPVPDPPEPLPPPLPVDEPLPPPVFPPPPGSAGRAVGCGVGLGAVGAGGSVWFCGAWVGAGGSGAVVAGGVSAGVGVAVGVGSGAGVGVAVGVRPADGPVVAATGAGVGAVVAGWGPTSAPSHTRLQNAATTVLMSLRQSGRGRQVQAIAKAATGKTRKLAACTPRRCHQGRSGGTAGGWEGGGGGGGGYTGEPGPSRGGDVANPHTVYRSHKETFRIVRNRIRNVTSDCPGLSVRQLPMGSDAVWLSDCRSCGTTGELTSNQEDSDEGSDPSRATTAARHRTGLGHHRSRRRRGTAD</sequence>
<evidence type="ECO:0000256" key="1">
    <source>
        <dbReference type="SAM" id="MobiDB-lite"/>
    </source>
</evidence>
<accession>A0A8H9HMX4</accession>
<dbReference type="AlphaFoldDB" id="A0A8H9HMX4"/>
<feature type="region of interest" description="Disordered" evidence="1">
    <location>
        <begin position="224"/>
        <end position="266"/>
    </location>
</feature>
<organism evidence="2 3">
    <name type="scientific">Kitasatospora aureofaciens</name>
    <name type="common">Streptomyces aureofaciens</name>
    <dbReference type="NCBI Taxonomy" id="1894"/>
    <lineage>
        <taxon>Bacteria</taxon>
        <taxon>Bacillati</taxon>
        <taxon>Actinomycetota</taxon>
        <taxon>Actinomycetes</taxon>
        <taxon>Kitasatosporales</taxon>
        <taxon>Streptomycetaceae</taxon>
        <taxon>Kitasatospora</taxon>
    </lineage>
</organism>
<reference evidence="2" key="2">
    <citation type="submission" date="2020-09" db="EMBL/GenBank/DDBJ databases">
        <authorList>
            <person name="Sun Q."/>
            <person name="Ohkuma M."/>
        </authorList>
    </citation>
    <scope>NUCLEOTIDE SEQUENCE</scope>
    <source>
        <strain evidence="2">JCM 4434</strain>
    </source>
</reference>